<accession>A0A3G8JHK7</accession>
<name>A0A3G8JHK7_9ACTN</name>
<dbReference type="OrthoDB" id="4373587at2"/>
<dbReference type="Proteomes" id="UP000271469">
    <property type="component" value="Chromosome"/>
</dbReference>
<comment type="similarity">
    <text evidence="1">Belongs to the enoyl-CoA hydratase/isomerase family.</text>
</comment>
<dbReference type="InterPro" id="IPR002539">
    <property type="entry name" value="MaoC-like_dom"/>
</dbReference>
<keyword evidence="4" id="KW-1185">Reference proteome</keyword>
<dbReference type="PANTHER" id="PTHR43841:SF3">
    <property type="entry name" value="(3R)-HYDROXYACYL-ACP DEHYDRATASE SUBUNIT HADB"/>
    <property type="match status" value="1"/>
</dbReference>
<dbReference type="EMBL" id="CP033972">
    <property type="protein sequence ID" value="AZG44484.1"/>
    <property type="molecule type" value="Genomic_DNA"/>
</dbReference>
<dbReference type="Gene3D" id="3.10.129.10">
    <property type="entry name" value="Hotdog Thioesterase"/>
    <property type="match status" value="1"/>
</dbReference>
<organism evidence="3 4">
    <name type="scientific">Gordonia insulae</name>
    <dbReference type="NCBI Taxonomy" id="2420509"/>
    <lineage>
        <taxon>Bacteria</taxon>
        <taxon>Bacillati</taxon>
        <taxon>Actinomycetota</taxon>
        <taxon>Actinomycetes</taxon>
        <taxon>Mycobacteriales</taxon>
        <taxon>Gordoniaceae</taxon>
        <taxon>Gordonia</taxon>
    </lineage>
</organism>
<dbReference type="AlphaFoldDB" id="A0A3G8JHK7"/>
<evidence type="ECO:0000256" key="1">
    <source>
        <dbReference type="ARBA" id="ARBA00005254"/>
    </source>
</evidence>
<evidence type="ECO:0000313" key="3">
    <source>
        <dbReference type="EMBL" id="AZG44484.1"/>
    </source>
</evidence>
<reference evidence="3 4" key="1">
    <citation type="submission" date="2018-11" db="EMBL/GenBank/DDBJ databases">
        <title>Gordonia insulae sp. nov., isolated from an island soil.</title>
        <authorList>
            <person name="Kim Y.S."/>
            <person name="Kim S.B."/>
        </authorList>
    </citation>
    <scope>NUCLEOTIDE SEQUENCE [LARGE SCALE GENOMIC DNA]</scope>
    <source>
        <strain evidence="3 4">MMS17-SY073</strain>
    </source>
</reference>
<proteinExistence type="inferred from homology"/>
<evidence type="ECO:0000313" key="4">
    <source>
        <dbReference type="Proteomes" id="UP000271469"/>
    </source>
</evidence>
<dbReference type="CDD" id="cd03441">
    <property type="entry name" value="R_hydratase_like"/>
    <property type="match status" value="1"/>
</dbReference>
<gene>
    <name evidence="3" type="ORF">D7316_01070</name>
</gene>
<dbReference type="SUPFAM" id="SSF54637">
    <property type="entry name" value="Thioesterase/thiol ester dehydrase-isomerase"/>
    <property type="match status" value="1"/>
</dbReference>
<dbReference type="InterPro" id="IPR029069">
    <property type="entry name" value="HotDog_dom_sf"/>
</dbReference>
<feature type="domain" description="MaoC-like" evidence="2">
    <location>
        <begin position="18"/>
        <end position="90"/>
    </location>
</feature>
<dbReference type="Pfam" id="PF01575">
    <property type="entry name" value="MaoC_dehydratas"/>
    <property type="match status" value="1"/>
</dbReference>
<protein>
    <recommendedName>
        <fullName evidence="2">MaoC-like domain-containing protein</fullName>
    </recommendedName>
</protein>
<sequence>MGEEPVDTELIWDAIEEISLDRVRRYADVSGDHNAIHVDPAAARAAGLSAPIAHGLLIVGIVLRHADDWLTRNGGTISGCDTRFVRPVYLAEDPVSLHVTGHRAGPGHIDAAVWRFDPDGVTHRAIIRPIRISYTADADT</sequence>
<evidence type="ECO:0000259" key="2">
    <source>
        <dbReference type="Pfam" id="PF01575"/>
    </source>
</evidence>
<dbReference type="KEGG" id="gom:D7316_01070"/>
<dbReference type="PANTHER" id="PTHR43841">
    <property type="entry name" value="3-HYDROXYACYL-THIOESTER DEHYDRATASE HTDX-RELATED"/>
    <property type="match status" value="1"/>
</dbReference>